<keyword evidence="11" id="KW-1185">Reference proteome</keyword>
<keyword evidence="3 5" id="KW-0520">NAD</keyword>
<dbReference type="InterPro" id="IPR024089">
    <property type="entry name" value="PRODH_PutA_dom_I/II"/>
</dbReference>
<name>A0ABY5GQF0_9GAMM</name>
<comment type="catalytic activity">
    <reaction evidence="4 5">
        <text>L-glutamate 5-semialdehyde + NAD(+) + H2O = L-glutamate + NADH + 2 H(+)</text>
        <dbReference type="Rhea" id="RHEA:30235"/>
        <dbReference type="ChEBI" id="CHEBI:15377"/>
        <dbReference type="ChEBI" id="CHEBI:15378"/>
        <dbReference type="ChEBI" id="CHEBI:29985"/>
        <dbReference type="ChEBI" id="CHEBI:57540"/>
        <dbReference type="ChEBI" id="CHEBI:57945"/>
        <dbReference type="ChEBI" id="CHEBI:58066"/>
        <dbReference type="EC" id="1.2.1.88"/>
    </reaction>
</comment>
<dbReference type="InterPro" id="IPR016160">
    <property type="entry name" value="Ald_DH_CS_CYS"/>
</dbReference>
<keyword evidence="5" id="KW-0274">FAD</keyword>
<dbReference type="Gene3D" id="1.20.5.550">
    <property type="entry name" value="Single Helix bin"/>
    <property type="match status" value="1"/>
</dbReference>
<dbReference type="PROSITE" id="PS00070">
    <property type="entry name" value="ALDEHYDE_DEHYDR_CYS"/>
    <property type="match status" value="1"/>
</dbReference>
<feature type="domain" description="Proline dehydrogenase" evidence="7">
    <location>
        <begin position="181"/>
        <end position="476"/>
    </location>
</feature>
<dbReference type="Gene3D" id="1.20.5.460">
    <property type="entry name" value="Single helix bin"/>
    <property type="match status" value="1"/>
</dbReference>
<dbReference type="PIRSF" id="PIRSF000197">
    <property type="entry name" value="Bifunct_PutA"/>
    <property type="match status" value="1"/>
</dbReference>
<protein>
    <recommendedName>
        <fullName evidence="5">Bifunctional protein PutA</fullName>
    </recommendedName>
    <domain>
        <recommendedName>
            <fullName evidence="5">Proline dehydrogenase</fullName>
            <ecNumber evidence="5">1.5.5.2</ecNumber>
        </recommendedName>
        <alternativeName>
            <fullName evidence="5">Proline oxidase</fullName>
        </alternativeName>
    </domain>
    <domain>
        <recommendedName>
            <fullName evidence="5">Delta-1-pyrroline-5-carboxylate dehydrogenase</fullName>
            <shortName evidence="5">P5C dehydrogenase</shortName>
            <ecNumber evidence="5">1.2.1.88</ecNumber>
        </recommendedName>
        <alternativeName>
            <fullName evidence="5">L-glutamate gamma-semialdehyde dehydrogenase</fullName>
        </alternativeName>
    </domain>
</protein>
<dbReference type="NCBIfam" id="TIGR01238">
    <property type="entry name" value="D1pyr5carbox3"/>
    <property type="match status" value="1"/>
</dbReference>
<keyword evidence="5" id="KW-0804">Transcription</keyword>
<keyword evidence="5" id="KW-0285">Flavoprotein</keyword>
<dbReference type="NCBIfam" id="NF008869">
    <property type="entry name" value="PRK11904.1"/>
    <property type="match status" value="1"/>
</dbReference>
<dbReference type="Proteomes" id="UP001059950">
    <property type="component" value="Chromosome"/>
</dbReference>
<dbReference type="PANTHER" id="PTHR42862:SF1">
    <property type="entry name" value="DELTA-1-PYRROLINE-5-CARBOXYLATE DEHYDROGENASE 2, ISOFORM A-RELATED"/>
    <property type="match status" value="1"/>
</dbReference>
<dbReference type="InterPro" id="IPR015590">
    <property type="entry name" value="Aldehyde_DH_dom"/>
</dbReference>
<proteinExistence type="inferred from homology"/>
<feature type="domain" description="Aldehyde dehydrogenase" evidence="6">
    <location>
        <begin position="561"/>
        <end position="1002"/>
    </location>
</feature>
<dbReference type="SUPFAM" id="SSF53720">
    <property type="entry name" value="ALDH-like"/>
    <property type="match status" value="1"/>
</dbReference>
<dbReference type="InterPro" id="IPR025703">
    <property type="entry name" value="Bifunct_PutA"/>
</dbReference>
<organism evidence="10 11">
    <name type="scientific">Amphritea atlantica</name>
    <dbReference type="NCBI Taxonomy" id="355243"/>
    <lineage>
        <taxon>Bacteria</taxon>
        <taxon>Pseudomonadati</taxon>
        <taxon>Pseudomonadota</taxon>
        <taxon>Gammaproteobacteria</taxon>
        <taxon>Oceanospirillales</taxon>
        <taxon>Oceanospirillaceae</taxon>
        <taxon>Amphritea</taxon>
    </lineage>
</organism>
<feature type="domain" description="Proline utilization A proline dehydrogenase N-terminal" evidence="9">
    <location>
        <begin position="8"/>
        <end position="53"/>
    </location>
</feature>
<evidence type="ECO:0000256" key="4">
    <source>
        <dbReference type="ARBA" id="ARBA00048142"/>
    </source>
</evidence>
<dbReference type="InterPro" id="IPR016161">
    <property type="entry name" value="Ald_DH/histidinol_DH"/>
</dbReference>
<reference evidence="10" key="1">
    <citation type="submission" date="2021-04" db="EMBL/GenBank/DDBJ databases">
        <title>Oceanospirillales bacteria with DddD are important DMSP degraders in coastal seawater.</title>
        <authorList>
            <person name="Liu J."/>
        </authorList>
    </citation>
    <scope>NUCLEOTIDE SEQUENCE</scope>
    <source>
        <strain evidence="10">GY6</strain>
    </source>
</reference>
<dbReference type="SUPFAM" id="SSF81935">
    <property type="entry name" value="N-terminal domain of bifunctional PutA protein"/>
    <property type="match status" value="1"/>
</dbReference>
<dbReference type="EC" id="1.2.1.88" evidence="5"/>
<evidence type="ECO:0000256" key="5">
    <source>
        <dbReference type="PIRNR" id="PIRNR000197"/>
    </source>
</evidence>
<dbReference type="Pfam" id="PF18327">
    <property type="entry name" value="PRODH"/>
    <property type="match status" value="1"/>
</dbReference>
<dbReference type="CDD" id="cd07125">
    <property type="entry name" value="ALDH_PutA-P5CDH"/>
    <property type="match status" value="1"/>
</dbReference>
<keyword evidence="5" id="KW-0805">Transcription regulation</keyword>
<dbReference type="EC" id="1.5.5.2" evidence="5"/>
<gene>
    <name evidence="10" type="primary">putA</name>
    <name evidence="10" type="ORF">KDX31_11355</name>
</gene>
<comment type="similarity">
    <text evidence="5">In the N-terminal section; belongs to the proline dehydrogenase family.</text>
</comment>
<sequence>MTKTTDQCRTEIRQHYLANETQVIRGLMANARMTAEDRKQISANAAQLVTTVRNESSPSMMEKFLGEYGLTTKEGVALMCLAEALLRVPDSMTIDALIEDKVASGNWGEHLGKSKSSLVNSSTWALLLTGKLIAPTEDKGVTQTLRGMVKRLGEPVVRTAVGQAMKELGRQFVLGRTIEEATKNARKLEKQGYSYSYDMLGEAARTDADALRYHQAYSVAIGKLTPACIHSDIRMNPGISVKLSALHARYEFGQKERVMTELVERTKTLALQAKEANMGFNIDAEEQDRLDLSLDIIEAVLSDDALAGWDGFGIVVQAFGPRASFVLDWLYALATRLDRKIMVRLVKGAYWDAEIKRSQEMGLDGFPVFTRKVNSDVSYLCCAEKLLAMTDRIYPQFATHNAHSVSGILHLARNLDNKQFEFQRLHGMGESLHDTVLKGEGTRCRIYAPVGAHRDLLAYLVRRLLENGANSSFVNQIVDTRIKPEDIARDPFAVVDAMGDNISSTAISRPAELFGEKRKNAKGWDITDPVEVAELEAQQAEFKTAQWNAAPMISGAAQGGDTSSINNPAIPEDCVGQVVTASADDIETAIVAAQQGYKSWSQKSAAERAACLRNVADLFEQNAPELFTLATREAGKTLLDAVGEVREAVDFARFYANEAERNAAAGEARGVITCISPWNFPLAIFSGQVLAAIAAGNAVLAKPADQTPLIAARAVELMHEAGIPADVIQLLPGSGVAVGAPLTSDSRIAGVCFTGSTVTAQRINRVMAENMAPEAPLVAETGGMNAMIVDSTALPEQVVRDVLASSFQSAGQRCSALRVLYLQKDIAENLLEMLFGAMDELRLDNPALLSTDVGPVIDATAKAKIEAHCAKYAAKGRVLKSLATPEKGLFVAPTVIKLDSISELEEEIFGPVLHVVTFEAGNINKVVDTINATGYGLTFGLHTRVDNRVAQICNRIKVGNIYVNRNQIGAIVGSQPFGGEGLSGTGPKAGGPEYVKRFMQTESAAPVSSDLVPAVAAGTLQSAIDSLDNSKWGLDSGRLGKLKELFSGMDILFSSLEHAAQPMPGPTGELNVLSTHARGTVLCLGPDLKSAMHHAVLALSQGNAVVVIAPGAEAECQAAIASGLPVRAISGLLQPQALASVTGFAAVASCAEPAVLKAYRIALASRDGVLLPLITERNAAERFTLERHLCIDTTAAGGNASLIAASE</sequence>
<dbReference type="InterPro" id="IPR005933">
    <property type="entry name" value="PutA_C"/>
</dbReference>
<comment type="pathway">
    <text evidence="1 5">Amino-acid degradation; L-proline degradation into L-glutamate; L-glutamate from L-proline: step 2/2.</text>
</comment>
<dbReference type="Gene3D" id="3.40.605.10">
    <property type="entry name" value="Aldehyde Dehydrogenase, Chain A, domain 1"/>
    <property type="match status" value="1"/>
</dbReference>
<keyword evidence="5" id="KW-0642">Proline metabolism</keyword>
<evidence type="ECO:0000313" key="11">
    <source>
        <dbReference type="Proteomes" id="UP001059950"/>
    </source>
</evidence>
<evidence type="ECO:0000313" key="10">
    <source>
        <dbReference type="EMBL" id="UTW01958.1"/>
    </source>
</evidence>
<evidence type="ECO:0000256" key="2">
    <source>
        <dbReference type="ARBA" id="ARBA00023002"/>
    </source>
</evidence>
<keyword evidence="2 5" id="KW-0560">Oxidoreductase</keyword>
<dbReference type="GO" id="GO:0004657">
    <property type="term" value="F:proline dehydrogenase activity"/>
    <property type="evidence" value="ECO:0007669"/>
    <property type="project" value="UniProtKB-EC"/>
</dbReference>
<dbReference type="Pfam" id="PF01619">
    <property type="entry name" value="Pro_dh"/>
    <property type="match status" value="1"/>
</dbReference>
<dbReference type="Gene3D" id="3.40.309.10">
    <property type="entry name" value="Aldehyde Dehydrogenase, Chain A, domain 2"/>
    <property type="match status" value="1"/>
</dbReference>
<dbReference type="InterPro" id="IPR041349">
    <property type="entry name" value="PRODH"/>
</dbReference>
<comment type="function">
    <text evidence="5">Oxidizes proline to glutamate for use as a carbon and nitrogen source.</text>
</comment>
<dbReference type="Pfam" id="PF14850">
    <property type="entry name" value="Pro_dh-DNA_bdg"/>
    <property type="match status" value="1"/>
</dbReference>
<dbReference type="InterPro" id="IPR024082">
    <property type="entry name" value="PRODH_PutA_dom_II"/>
</dbReference>
<evidence type="ECO:0000259" key="9">
    <source>
        <dbReference type="Pfam" id="PF18327"/>
    </source>
</evidence>
<evidence type="ECO:0000259" key="6">
    <source>
        <dbReference type="Pfam" id="PF00171"/>
    </source>
</evidence>
<comment type="cofactor">
    <cofactor evidence="5">
        <name>FAD</name>
        <dbReference type="ChEBI" id="CHEBI:57692"/>
    </cofactor>
</comment>
<dbReference type="InterPro" id="IPR002872">
    <property type="entry name" value="Proline_DH_dom"/>
</dbReference>
<dbReference type="EMBL" id="CP073344">
    <property type="protein sequence ID" value="UTW01958.1"/>
    <property type="molecule type" value="Genomic_DNA"/>
</dbReference>
<keyword evidence="5" id="KW-0678">Repressor</keyword>
<dbReference type="Pfam" id="PF00171">
    <property type="entry name" value="Aldedh"/>
    <property type="match status" value="1"/>
</dbReference>
<evidence type="ECO:0000256" key="1">
    <source>
        <dbReference type="ARBA" id="ARBA00004786"/>
    </source>
</evidence>
<evidence type="ECO:0000256" key="3">
    <source>
        <dbReference type="ARBA" id="ARBA00023027"/>
    </source>
</evidence>
<dbReference type="PANTHER" id="PTHR42862">
    <property type="entry name" value="DELTA-1-PYRROLINE-5-CARBOXYLATE DEHYDROGENASE 1, ISOFORM A-RELATED"/>
    <property type="match status" value="1"/>
</dbReference>
<comment type="pathway">
    <text evidence="5">Amino-acid degradation; L-proline degradation into L-glutamate; L-glutamate from L-proline: step 1/2.</text>
</comment>
<keyword evidence="5" id="KW-0238">DNA-binding</keyword>
<dbReference type="InterPro" id="IPR050485">
    <property type="entry name" value="Proline_metab_enzyme"/>
</dbReference>
<comment type="catalytic activity">
    <reaction evidence="5">
        <text>L-proline + a quinone = (S)-1-pyrroline-5-carboxylate + a quinol + H(+)</text>
        <dbReference type="Rhea" id="RHEA:23784"/>
        <dbReference type="ChEBI" id="CHEBI:15378"/>
        <dbReference type="ChEBI" id="CHEBI:17388"/>
        <dbReference type="ChEBI" id="CHEBI:24646"/>
        <dbReference type="ChEBI" id="CHEBI:60039"/>
        <dbReference type="ChEBI" id="CHEBI:132124"/>
        <dbReference type="EC" id="1.5.5.2"/>
    </reaction>
</comment>
<dbReference type="InterPro" id="IPR016162">
    <property type="entry name" value="Ald_DH_N"/>
</dbReference>
<evidence type="ECO:0000259" key="8">
    <source>
        <dbReference type="Pfam" id="PF14850"/>
    </source>
</evidence>
<dbReference type="InterPro" id="IPR016163">
    <property type="entry name" value="Ald_DH_C"/>
</dbReference>
<dbReference type="InterPro" id="IPR029041">
    <property type="entry name" value="FAD-linked_oxidoreductase-like"/>
</dbReference>
<dbReference type="Gene3D" id="3.20.20.220">
    <property type="match status" value="1"/>
</dbReference>
<dbReference type="GO" id="GO:0003842">
    <property type="term" value="F:L-glutamate gamma-semialdehyde dehydrogenase activity"/>
    <property type="evidence" value="ECO:0007669"/>
    <property type="project" value="UniProtKB-EC"/>
</dbReference>
<dbReference type="InterPro" id="IPR024090">
    <property type="entry name" value="PRODH_PutA_dom_I"/>
</dbReference>
<dbReference type="SUPFAM" id="SSF51730">
    <property type="entry name" value="FAD-linked oxidoreductase"/>
    <property type="match status" value="1"/>
</dbReference>
<feature type="domain" description="Proline dehydrogenase PutA" evidence="8">
    <location>
        <begin position="60"/>
        <end position="172"/>
    </location>
</feature>
<accession>A0ABY5GQF0</accession>
<comment type="similarity">
    <text evidence="5">In the C-terminal section; belongs to the aldehyde dehydrogenase family.</text>
</comment>
<evidence type="ECO:0000259" key="7">
    <source>
        <dbReference type="Pfam" id="PF01619"/>
    </source>
</evidence>